<dbReference type="PANTHER" id="PTHR21022">
    <property type="entry name" value="PREPHENATE DEHYDRATASE P PROTEIN"/>
    <property type="match status" value="1"/>
</dbReference>
<dbReference type="GO" id="GO:0004664">
    <property type="term" value="F:prephenate dehydratase activity"/>
    <property type="evidence" value="ECO:0007669"/>
    <property type="project" value="UniProtKB-EC"/>
</dbReference>
<evidence type="ECO:0000256" key="6">
    <source>
        <dbReference type="ARBA" id="ARBA00023239"/>
    </source>
</evidence>
<sequence>MTDRKSQGEGSGDVVAFLGPETSYTHQATLKAFPDHPLTPLPTISSVFEAIQSGTAARGVVPLENSTNGSVVTTLDLLADVKGKLQDIEICGEAFVKVEHALLGRWKGEQRGVKRGEEGSVKGEEAAPSADLSHIQTLYSHPQAWTQCTLFLDSLSSSLPHPIIKNDVSSTSYAAQLVAQDTTGTSAAVSSQMAAEKYGLDVLSSGIQDRQDNFTRFLILRNKKGGALEKNNCATALNASASTSATQAPRPKEHETSNTTIGKKSHKALLSLSPPATTSVNPSPSHLSKAPSLSPVLPLLASQNGKYGTEISNIQTRPAGTKPWDYVFLVELEVQSLTEANISEEGPKYLVEEGVVKGLEKNWEGAIRVLGVWRDGWRERE</sequence>
<evidence type="ECO:0000259" key="8">
    <source>
        <dbReference type="PROSITE" id="PS51171"/>
    </source>
</evidence>
<comment type="pathway">
    <text evidence="1">Amino-acid biosynthesis; L-phenylalanine biosynthesis; phenylpyruvate from prephenate: step 1/1.</text>
</comment>
<feature type="domain" description="Prephenate dehydratase" evidence="8">
    <location>
        <begin position="14"/>
        <end position="222"/>
    </location>
</feature>
<feature type="region of interest" description="Disordered" evidence="7">
    <location>
        <begin position="273"/>
        <end position="292"/>
    </location>
</feature>
<dbReference type="Proteomes" id="UP000799536">
    <property type="component" value="Unassembled WGS sequence"/>
</dbReference>
<keyword evidence="5" id="KW-0584">Phenylalanine biosynthesis</keyword>
<dbReference type="AlphaFoldDB" id="A0A9P4JVD3"/>
<dbReference type="PANTHER" id="PTHR21022:SF19">
    <property type="entry name" value="PREPHENATE DEHYDRATASE-RELATED"/>
    <property type="match status" value="1"/>
</dbReference>
<dbReference type="Pfam" id="PF00800">
    <property type="entry name" value="PDT"/>
    <property type="match status" value="1"/>
</dbReference>
<evidence type="ECO:0000256" key="7">
    <source>
        <dbReference type="SAM" id="MobiDB-lite"/>
    </source>
</evidence>
<dbReference type="PROSITE" id="PS51171">
    <property type="entry name" value="PREPHENATE_DEHYDR_3"/>
    <property type="match status" value="1"/>
</dbReference>
<feature type="compositionally biased region" description="Polar residues" evidence="7">
    <location>
        <begin position="274"/>
        <end position="286"/>
    </location>
</feature>
<dbReference type="EC" id="4.2.1.51" evidence="2"/>
<dbReference type="PIRSF" id="PIRSF001500">
    <property type="entry name" value="Chor_mut_pdt_Ppr"/>
    <property type="match status" value="1"/>
</dbReference>
<evidence type="ECO:0000256" key="3">
    <source>
        <dbReference type="ARBA" id="ARBA00022605"/>
    </source>
</evidence>
<keyword evidence="6" id="KW-0456">Lyase</keyword>
<dbReference type="InterPro" id="IPR001086">
    <property type="entry name" value="Preph_deHydtase"/>
</dbReference>
<proteinExistence type="predicted"/>
<evidence type="ECO:0000256" key="4">
    <source>
        <dbReference type="ARBA" id="ARBA00023141"/>
    </source>
</evidence>
<protein>
    <recommendedName>
        <fullName evidence="2">prephenate dehydratase</fullName>
        <ecNumber evidence="2">4.2.1.51</ecNumber>
    </recommendedName>
</protein>
<dbReference type="EMBL" id="ML993849">
    <property type="protein sequence ID" value="KAF2205785.1"/>
    <property type="molecule type" value="Genomic_DNA"/>
</dbReference>
<dbReference type="InterPro" id="IPR008242">
    <property type="entry name" value="Chor_mutase/pphenate_deHydtase"/>
</dbReference>
<accession>A0A9P4JVD3</accession>
<organism evidence="9 10">
    <name type="scientific">Delitschia confertaspora ATCC 74209</name>
    <dbReference type="NCBI Taxonomy" id="1513339"/>
    <lineage>
        <taxon>Eukaryota</taxon>
        <taxon>Fungi</taxon>
        <taxon>Dikarya</taxon>
        <taxon>Ascomycota</taxon>
        <taxon>Pezizomycotina</taxon>
        <taxon>Dothideomycetes</taxon>
        <taxon>Pleosporomycetidae</taxon>
        <taxon>Pleosporales</taxon>
        <taxon>Delitschiaceae</taxon>
        <taxon>Delitschia</taxon>
    </lineage>
</organism>
<keyword evidence="10" id="KW-1185">Reference proteome</keyword>
<evidence type="ECO:0000313" key="10">
    <source>
        <dbReference type="Proteomes" id="UP000799536"/>
    </source>
</evidence>
<feature type="region of interest" description="Disordered" evidence="7">
    <location>
        <begin position="240"/>
        <end position="264"/>
    </location>
</feature>
<evidence type="ECO:0000256" key="2">
    <source>
        <dbReference type="ARBA" id="ARBA00013147"/>
    </source>
</evidence>
<evidence type="ECO:0000256" key="5">
    <source>
        <dbReference type="ARBA" id="ARBA00023222"/>
    </source>
</evidence>
<dbReference type="Gene3D" id="3.30.70.260">
    <property type="match status" value="1"/>
</dbReference>
<reference evidence="9" key="1">
    <citation type="journal article" date="2020" name="Stud. Mycol.">
        <title>101 Dothideomycetes genomes: a test case for predicting lifestyles and emergence of pathogens.</title>
        <authorList>
            <person name="Haridas S."/>
            <person name="Albert R."/>
            <person name="Binder M."/>
            <person name="Bloem J."/>
            <person name="Labutti K."/>
            <person name="Salamov A."/>
            <person name="Andreopoulos B."/>
            <person name="Baker S."/>
            <person name="Barry K."/>
            <person name="Bills G."/>
            <person name="Bluhm B."/>
            <person name="Cannon C."/>
            <person name="Castanera R."/>
            <person name="Culley D."/>
            <person name="Daum C."/>
            <person name="Ezra D."/>
            <person name="Gonzalez J."/>
            <person name="Henrissat B."/>
            <person name="Kuo A."/>
            <person name="Liang C."/>
            <person name="Lipzen A."/>
            <person name="Lutzoni F."/>
            <person name="Magnuson J."/>
            <person name="Mondo S."/>
            <person name="Nolan M."/>
            <person name="Ohm R."/>
            <person name="Pangilinan J."/>
            <person name="Park H.-J."/>
            <person name="Ramirez L."/>
            <person name="Alfaro M."/>
            <person name="Sun H."/>
            <person name="Tritt A."/>
            <person name="Yoshinaga Y."/>
            <person name="Zwiers L.-H."/>
            <person name="Turgeon B."/>
            <person name="Goodwin S."/>
            <person name="Spatafora J."/>
            <person name="Crous P."/>
            <person name="Grigoriev I."/>
        </authorList>
    </citation>
    <scope>NUCLEOTIDE SEQUENCE</scope>
    <source>
        <strain evidence="9">ATCC 74209</strain>
    </source>
</reference>
<name>A0A9P4JVD3_9PLEO</name>
<dbReference type="CDD" id="cd13532">
    <property type="entry name" value="PBP2_PDT_like"/>
    <property type="match status" value="1"/>
</dbReference>
<comment type="caution">
    <text evidence="9">The sequence shown here is derived from an EMBL/GenBank/DDBJ whole genome shotgun (WGS) entry which is preliminary data.</text>
</comment>
<dbReference type="Gene3D" id="3.40.190.10">
    <property type="entry name" value="Periplasmic binding protein-like II"/>
    <property type="match status" value="2"/>
</dbReference>
<dbReference type="GO" id="GO:0005737">
    <property type="term" value="C:cytoplasm"/>
    <property type="evidence" value="ECO:0007669"/>
    <property type="project" value="TreeGrafter"/>
</dbReference>
<dbReference type="PROSITE" id="PS00857">
    <property type="entry name" value="PREPHENATE_DEHYDR_1"/>
    <property type="match status" value="1"/>
</dbReference>
<dbReference type="InterPro" id="IPR018528">
    <property type="entry name" value="Preph_deHydtase_CS"/>
</dbReference>
<keyword evidence="3" id="KW-0028">Amino-acid biosynthesis</keyword>
<keyword evidence="4" id="KW-0057">Aromatic amino acid biosynthesis</keyword>
<gene>
    <name evidence="9" type="ORF">GQ43DRAFT_436670</name>
</gene>
<evidence type="ECO:0000256" key="1">
    <source>
        <dbReference type="ARBA" id="ARBA00004741"/>
    </source>
</evidence>
<evidence type="ECO:0000313" key="9">
    <source>
        <dbReference type="EMBL" id="KAF2205785.1"/>
    </source>
</evidence>
<dbReference type="SUPFAM" id="SSF53850">
    <property type="entry name" value="Periplasmic binding protein-like II"/>
    <property type="match status" value="1"/>
</dbReference>
<dbReference type="GO" id="GO:0009094">
    <property type="term" value="P:L-phenylalanine biosynthetic process"/>
    <property type="evidence" value="ECO:0007669"/>
    <property type="project" value="UniProtKB-KW"/>
</dbReference>
<dbReference type="OrthoDB" id="983542at2759"/>